<proteinExistence type="predicted"/>
<organism evidence="2 3">
    <name type="scientific">Thermoactinomyces daqus</name>
    <dbReference type="NCBI Taxonomy" id="1329516"/>
    <lineage>
        <taxon>Bacteria</taxon>
        <taxon>Bacillati</taxon>
        <taxon>Bacillota</taxon>
        <taxon>Bacilli</taxon>
        <taxon>Bacillales</taxon>
        <taxon>Thermoactinomycetaceae</taxon>
        <taxon>Thermoactinomyces</taxon>
    </lineage>
</organism>
<accession>A0A7W1XD13</accession>
<feature type="compositionally biased region" description="Basic and acidic residues" evidence="1">
    <location>
        <begin position="68"/>
        <end position="87"/>
    </location>
</feature>
<dbReference type="EMBL" id="JACEIP010000034">
    <property type="protein sequence ID" value="MBA4544297.1"/>
    <property type="molecule type" value="Genomic_DNA"/>
</dbReference>
<dbReference type="Proteomes" id="UP000530514">
    <property type="component" value="Unassembled WGS sequence"/>
</dbReference>
<sequence>MENQTLTSEQIGPITDGPKSDSEETGHTSSDTFKQSDAYIGQTKSDSDSDSHIEQKANQTPGNNRTTRQSDKKTDTSKKEKKSDKVVQFKKKKSDKQTRGLSDEEIKKMAEEFKSENGKLPSIRKLAEIASCSKYKAEKAINELREAQ</sequence>
<evidence type="ECO:0000256" key="1">
    <source>
        <dbReference type="SAM" id="MobiDB-lite"/>
    </source>
</evidence>
<dbReference type="AlphaFoldDB" id="A0A7W1XD13"/>
<name>A0A7W1XD13_9BACL</name>
<feature type="compositionally biased region" description="Polar residues" evidence="1">
    <location>
        <begin position="56"/>
        <end position="67"/>
    </location>
</feature>
<feature type="compositionally biased region" description="Basic and acidic residues" evidence="1">
    <location>
        <begin position="95"/>
        <end position="105"/>
    </location>
</feature>
<evidence type="ECO:0000313" key="3">
    <source>
        <dbReference type="Proteomes" id="UP000530514"/>
    </source>
</evidence>
<dbReference type="RefSeq" id="WP_033099941.1">
    <property type="nucleotide sequence ID" value="NZ_JACEIP010000034.1"/>
</dbReference>
<protein>
    <submittedName>
        <fullName evidence="2">Uncharacterized protein</fullName>
    </submittedName>
</protein>
<gene>
    <name evidence="2" type="ORF">H1164_15705</name>
</gene>
<feature type="region of interest" description="Disordered" evidence="1">
    <location>
        <begin position="1"/>
        <end position="105"/>
    </location>
</feature>
<reference evidence="2 3" key="1">
    <citation type="submission" date="2020-07" db="EMBL/GenBank/DDBJ databases">
        <authorList>
            <person name="Feng H."/>
        </authorList>
    </citation>
    <scope>NUCLEOTIDE SEQUENCE [LARGE SCALE GENOMIC DNA]</scope>
    <source>
        <strain evidence="3">s-11</strain>
    </source>
</reference>
<feature type="compositionally biased region" description="Polar residues" evidence="1">
    <location>
        <begin position="1"/>
        <end position="10"/>
    </location>
</feature>
<keyword evidence="3" id="KW-1185">Reference proteome</keyword>
<feature type="compositionally biased region" description="Basic and acidic residues" evidence="1">
    <location>
        <begin position="45"/>
        <end position="55"/>
    </location>
</feature>
<comment type="caution">
    <text evidence="2">The sequence shown here is derived from an EMBL/GenBank/DDBJ whole genome shotgun (WGS) entry which is preliminary data.</text>
</comment>
<evidence type="ECO:0000313" key="2">
    <source>
        <dbReference type="EMBL" id="MBA4544297.1"/>
    </source>
</evidence>